<dbReference type="RefSeq" id="WP_273669797.1">
    <property type="nucleotide sequence ID" value="NZ_JAQQXR010000001.1"/>
</dbReference>
<comment type="caution">
    <text evidence="1">The sequence shown here is derived from an EMBL/GenBank/DDBJ whole genome shotgun (WGS) entry which is preliminary data.</text>
</comment>
<proteinExistence type="predicted"/>
<evidence type="ECO:0008006" key="3">
    <source>
        <dbReference type="Google" id="ProtNLM"/>
    </source>
</evidence>
<sequence>MAGFLLHVGATVLCAHGGQAQATAPNPRVRVGGQPIVTQAAPHVVAGCALPPPTAGNGPCVSAQWLSAATRVRAGGVPVLLQDSQATCVPTGTPLNIVVTQLRVKGT</sequence>
<protein>
    <recommendedName>
        <fullName evidence="3">DUF4280 domain-containing protein</fullName>
    </recommendedName>
</protein>
<gene>
    <name evidence="1" type="ORF">OIK44_05305</name>
</gene>
<organism evidence="1 2">
    <name type="scientific">Janthinobacterium fluminis</name>
    <dbReference type="NCBI Taxonomy" id="2987524"/>
    <lineage>
        <taxon>Bacteria</taxon>
        <taxon>Pseudomonadati</taxon>
        <taxon>Pseudomonadota</taxon>
        <taxon>Betaproteobacteria</taxon>
        <taxon>Burkholderiales</taxon>
        <taxon>Oxalobacteraceae</taxon>
        <taxon>Janthinobacterium</taxon>
    </lineage>
</organism>
<evidence type="ECO:0000313" key="2">
    <source>
        <dbReference type="Proteomes" id="UP001221208"/>
    </source>
</evidence>
<name>A0ABT5JX51_9BURK</name>
<accession>A0ABT5JX51</accession>
<dbReference type="Proteomes" id="UP001221208">
    <property type="component" value="Unassembled WGS sequence"/>
</dbReference>
<reference evidence="1 2" key="1">
    <citation type="submission" date="2022-10" db="EMBL/GenBank/DDBJ databases">
        <title>Janthinobacterium sp. hw3 Genome sequencing.</title>
        <authorList>
            <person name="Park S."/>
        </authorList>
    </citation>
    <scope>NUCLEOTIDE SEQUENCE [LARGE SCALE GENOMIC DNA]</scope>
    <source>
        <strain evidence="2">hw3</strain>
    </source>
</reference>
<keyword evidence="2" id="KW-1185">Reference proteome</keyword>
<evidence type="ECO:0000313" key="1">
    <source>
        <dbReference type="EMBL" id="MDC8757005.1"/>
    </source>
</evidence>
<dbReference type="EMBL" id="JAQQXR010000001">
    <property type="protein sequence ID" value="MDC8757005.1"/>
    <property type="molecule type" value="Genomic_DNA"/>
</dbReference>